<reference evidence="1 2" key="1">
    <citation type="submission" date="2020-08" db="EMBL/GenBank/DDBJ databases">
        <title>Novel species isolated from subtropical streams in China.</title>
        <authorList>
            <person name="Lu H."/>
        </authorList>
    </citation>
    <scope>NUCLEOTIDE SEQUENCE [LARGE SCALE GENOMIC DNA]</scope>
    <source>
        <strain evidence="1 2">KCTC 52442</strain>
    </source>
</reference>
<gene>
    <name evidence="1" type="ORF">H8K33_09960</name>
</gene>
<evidence type="ECO:0000313" key="1">
    <source>
        <dbReference type="EMBL" id="MBC3831833.1"/>
    </source>
</evidence>
<evidence type="ECO:0000313" key="2">
    <source>
        <dbReference type="Proteomes" id="UP000643610"/>
    </source>
</evidence>
<keyword evidence="2" id="KW-1185">Reference proteome</keyword>
<dbReference type="Proteomes" id="UP000643610">
    <property type="component" value="Unassembled WGS sequence"/>
</dbReference>
<comment type="caution">
    <text evidence="1">The sequence shown here is derived from an EMBL/GenBank/DDBJ whole genome shotgun (WGS) entry which is preliminary data.</text>
</comment>
<dbReference type="RefSeq" id="WP_186890860.1">
    <property type="nucleotide sequence ID" value="NZ_JACOFU010000003.1"/>
</dbReference>
<evidence type="ECO:0008006" key="3">
    <source>
        <dbReference type="Google" id="ProtNLM"/>
    </source>
</evidence>
<protein>
    <recommendedName>
        <fullName evidence="3">4Fe-4S ferredoxin-type domain-containing protein</fullName>
    </recommendedName>
</protein>
<sequence>MNPFQTLNSAVLNDAGLNCHAVFAIANLSADVKAILFERCPQAKNYQQLILIGHAGTQFWQSFNERVKDVDNQAHPIDTFTVSVVQQYLQSEHPSASYEVVYPGAYTVSLQELGKLAGWHHASPFMVGVNTEFGSWFAYRALVLANTDLAVTPMKESASPCISCESTPCISACPPRALDDGQFNLEACLAYRLQADSLCKNTCLARRACPVGSDHRYTDEQMQFHYGRSMKMIELYAKKRFSS</sequence>
<dbReference type="EMBL" id="JACOFU010000003">
    <property type="protein sequence ID" value="MBC3831833.1"/>
    <property type="molecule type" value="Genomic_DNA"/>
</dbReference>
<proteinExistence type="predicted"/>
<name>A0ABR6XR53_9BURK</name>
<accession>A0ABR6XR53</accession>
<organism evidence="1 2">
    <name type="scientific">Undibacterium amnicola</name>
    <dbReference type="NCBI Taxonomy" id="1834038"/>
    <lineage>
        <taxon>Bacteria</taxon>
        <taxon>Pseudomonadati</taxon>
        <taxon>Pseudomonadota</taxon>
        <taxon>Betaproteobacteria</taxon>
        <taxon>Burkholderiales</taxon>
        <taxon>Oxalobacteraceae</taxon>
        <taxon>Undibacterium</taxon>
    </lineage>
</organism>